<dbReference type="GO" id="GO:0005634">
    <property type="term" value="C:nucleus"/>
    <property type="evidence" value="ECO:0007669"/>
    <property type="project" value="TreeGrafter"/>
</dbReference>
<feature type="region of interest" description="Disordered" evidence="2">
    <location>
        <begin position="86"/>
        <end position="113"/>
    </location>
</feature>
<proteinExistence type="inferred from homology"/>
<name>C4JX21_UNCRE</name>
<dbReference type="AlphaFoldDB" id="C4JX21"/>
<gene>
    <name evidence="3" type="ORF">UREG_06194</name>
</gene>
<dbReference type="HOGENOM" id="CLU_106785_1_0_1"/>
<dbReference type="Proteomes" id="UP000002058">
    <property type="component" value="Unassembled WGS sequence"/>
</dbReference>
<dbReference type="KEGG" id="ure:UREG_06194"/>
<keyword evidence="4" id="KW-1185">Reference proteome</keyword>
<evidence type="ECO:0000256" key="1">
    <source>
        <dbReference type="ARBA" id="ARBA00034127"/>
    </source>
</evidence>
<dbReference type="InParanoid" id="C4JX21"/>
<dbReference type="FunCoup" id="C4JX21">
    <property type="interactions" value="282"/>
</dbReference>
<comment type="similarity">
    <text evidence="1">Belongs to the TMA16 family.</text>
</comment>
<dbReference type="OrthoDB" id="270284at2759"/>
<feature type="compositionally biased region" description="Basic and acidic residues" evidence="2">
    <location>
        <begin position="100"/>
        <end position="113"/>
    </location>
</feature>
<feature type="compositionally biased region" description="Basic and acidic residues" evidence="2">
    <location>
        <begin position="25"/>
        <end position="40"/>
    </location>
</feature>
<sequence>MAKNLQKVQKQISKKRGGLDALHANSRDSKRLQRASGREGKLARLAAEHVRGRQIYYSIEGIATALSDEDLAQLVTRYLARYTPELTQLRQERRKGRPPSKREETLTQREEAEAKEFSTGFWIPDLGSQDNLRRLKGWNGDWSALTNVDFVRLSSDGKKLKSTFPPRGLS</sequence>
<dbReference type="VEuPathDB" id="FungiDB:UREG_06194"/>
<dbReference type="eggNOG" id="ENOG502RY79">
    <property type="taxonomic scope" value="Eukaryota"/>
</dbReference>
<dbReference type="InterPro" id="IPR021346">
    <property type="entry name" value="Tma16"/>
</dbReference>
<accession>C4JX21</accession>
<dbReference type="InterPro" id="IPR038356">
    <property type="entry name" value="Tma16_sf"/>
</dbReference>
<evidence type="ECO:0008006" key="5">
    <source>
        <dbReference type="Google" id="ProtNLM"/>
    </source>
</evidence>
<dbReference type="PANTHER" id="PTHR13349">
    <property type="entry name" value="TRANSLATION MACHINERY-ASSOCIATED PROTEIN 16"/>
    <property type="match status" value="1"/>
</dbReference>
<organism evidence="3 4">
    <name type="scientific">Uncinocarpus reesii (strain UAMH 1704)</name>
    <dbReference type="NCBI Taxonomy" id="336963"/>
    <lineage>
        <taxon>Eukaryota</taxon>
        <taxon>Fungi</taxon>
        <taxon>Dikarya</taxon>
        <taxon>Ascomycota</taxon>
        <taxon>Pezizomycotina</taxon>
        <taxon>Eurotiomycetes</taxon>
        <taxon>Eurotiomycetidae</taxon>
        <taxon>Onygenales</taxon>
        <taxon>Onygenaceae</taxon>
        <taxon>Uncinocarpus</taxon>
    </lineage>
</organism>
<dbReference type="OMA" id="FWMPDLS"/>
<feature type="region of interest" description="Disordered" evidence="2">
    <location>
        <begin position="1"/>
        <end position="40"/>
    </location>
</feature>
<dbReference type="PANTHER" id="PTHR13349:SF2">
    <property type="entry name" value="TRANSLATION MACHINERY-ASSOCIATED PROTEIN 16"/>
    <property type="match status" value="1"/>
</dbReference>
<feature type="compositionally biased region" description="Polar residues" evidence="2">
    <location>
        <begin position="1"/>
        <end position="11"/>
    </location>
</feature>
<evidence type="ECO:0000313" key="3">
    <source>
        <dbReference type="EMBL" id="EEP81329.1"/>
    </source>
</evidence>
<dbReference type="Pfam" id="PF11176">
    <property type="entry name" value="Tma16"/>
    <property type="match status" value="1"/>
</dbReference>
<dbReference type="Gene3D" id="1.20.1440.170">
    <property type="entry name" value="Translation machinery-associated protein 16-like"/>
    <property type="match status" value="1"/>
</dbReference>
<evidence type="ECO:0000256" key="2">
    <source>
        <dbReference type="SAM" id="MobiDB-lite"/>
    </source>
</evidence>
<reference evidence="4" key="1">
    <citation type="journal article" date="2009" name="Genome Res.">
        <title>Comparative genomic analyses of the human fungal pathogens Coccidioides and their relatives.</title>
        <authorList>
            <person name="Sharpton T.J."/>
            <person name="Stajich J.E."/>
            <person name="Rounsley S.D."/>
            <person name="Gardner M.J."/>
            <person name="Wortman J.R."/>
            <person name="Jordar V.S."/>
            <person name="Maiti R."/>
            <person name="Kodira C.D."/>
            <person name="Neafsey D.E."/>
            <person name="Zeng Q."/>
            <person name="Hung C.-Y."/>
            <person name="McMahan C."/>
            <person name="Muszewska A."/>
            <person name="Grynberg M."/>
            <person name="Mandel M.A."/>
            <person name="Kellner E.M."/>
            <person name="Barker B.M."/>
            <person name="Galgiani J.N."/>
            <person name="Orbach M.J."/>
            <person name="Kirkland T.N."/>
            <person name="Cole G.T."/>
            <person name="Henn M.R."/>
            <person name="Birren B.W."/>
            <person name="Taylor J.W."/>
        </authorList>
    </citation>
    <scope>NUCLEOTIDE SEQUENCE [LARGE SCALE GENOMIC DNA]</scope>
    <source>
        <strain evidence="4">UAMH 1704</strain>
    </source>
</reference>
<dbReference type="GeneID" id="8441871"/>
<dbReference type="RefSeq" id="XP_002583227.1">
    <property type="nucleotide sequence ID" value="XM_002583181.1"/>
</dbReference>
<dbReference type="EMBL" id="CH476618">
    <property type="protein sequence ID" value="EEP81329.1"/>
    <property type="molecule type" value="Genomic_DNA"/>
</dbReference>
<dbReference type="STRING" id="336963.C4JX21"/>
<protein>
    <recommendedName>
        <fullName evidence="5">Translation machinery-associated protein 16</fullName>
    </recommendedName>
</protein>
<evidence type="ECO:0000313" key="4">
    <source>
        <dbReference type="Proteomes" id="UP000002058"/>
    </source>
</evidence>